<dbReference type="EMBL" id="MH665363">
    <property type="protein sequence ID" value="QCL17197.1"/>
    <property type="molecule type" value="Genomic_DNA"/>
</dbReference>
<evidence type="ECO:0000313" key="2">
    <source>
        <dbReference type="EMBL" id="QCL17197.1"/>
    </source>
</evidence>
<keyword evidence="1" id="KW-0472">Membrane</keyword>
<sequence>MVKEMLLIFSGLLKIIFNSNHLLSVLISLELINLGLIIMSWQLNWTLTLWFLIMSVIHSIIGLLLLLLVIRFFGNDKSQNLL</sequence>
<reference evidence="2" key="1">
    <citation type="submission" date="2018-07" db="EMBL/GenBank/DDBJ databases">
        <title>Capillaria sp. from a cat in New South Wales, Australia.</title>
        <authorList>
            <person name="Slapeta J."/>
        </authorList>
    </citation>
    <scope>NUCLEOTIDE SEQUENCE</scope>
    <source>
        <strain evidence="2">Cat-2018</strain>
    </source>
</reference>
<proteinExistence type="predicted"/>
<dbReference type="Gene3D" id="1.10.287.3510">
    <property type="match status" value="1"/>
</dbReference>
<name>A0A6M2UK33_9BILA</name>
<organism evidence="2">
    <name type="scientific">Capillaria sp. cat-2018</name>
    <dbReference type="NCBI Taxonomy" id="2488633"/>
    <lineage>
        <taxon>Eukaryota</taxon>
        <taxon>Metazoa</taxon>
        <taxon>Ecdysozoa</taxon>
        <taxon>Nematoda</taxon>
        <taxon>Enoplea</taxon>
        <taxon>Dorylaimia</taxon>
        <taxon>Trichinellida</taxon>
        <taxon>Capillariidae</taxon>
        <taxon>Capillaria</taxon>
    </lineage>
</organism>
<dbReference type="AlphaFoldDB" id="A0A6M2UK33"/>
<accession>A0A6M2UK33</accession>
<geneLocation type="mitochondrion" evidence="2"/>
<keyword evidence="1" id="KW-0812">Transmembrane</keyword>
<keyword evidence="2" id="KW-0496">Mitochondrion</keyword>
<evidence type="ECO:0000256" key="1">
    <source>
        <dbReference type="SAM" id="Phobius"/>
    </source>
</evidence>
<feature type="transmembrane region" description="Helical" evidence="1">
    <location>
        <begin position="21"/>
        <end position="43"/>
    </location>
</feature>
<feature type="transmembrane region" description="Helical" evidence="1">
    <location>
        <begin position="49"/>
        <end position="73"/>
    </location>
</feature>
<gene>
    <name evidence="2" type="primary">nad4l</name>
</gene>
<protein>
    <submittedName>
        <fullName evidence="2">NADH dehydrogenase subunit 4L</fullName>
    </submittedName>
</protein>
<keyword evidence="1" id="KW-1133">Transmembrane helix</keyword>